<keyword evidence="1" id="KW-0472">Membrane</keyword>
<keyword evidence="1" id="KW-1133">Transmembrane helix</keyword>
<accession>A0A6C0DFP7</accession>
<feature type="transmembrane region" description="Helical" evidence="1">
    <location>
        <begin position="47"/>
        <end position="69"/>
    </location>
</feature>
<feature type="transmembrane region" description="Helical" evidence="1">
    <location>
        <begin position="81"/>
        <end position="106"/>
    </location>
</feature>
<sequence>MNSSYLSVFVFIIVTLFYYAVIKPKITYETLKKKDINEMNNYTSKNNYSVITYMILIVITQLFININYIVNTCGGSISSNIGAGFIITIIPWIFIFGLLIAVLIVFPGFKSAFSNVIGYLFVSAKANDILTKMLINPDIENIMKQDNLSDEDKKKYQSVADAIIKICGNTSIIINQIVPENFLESLATLTPLMKPEYQNDNNVESMDLKEQLLKTVILRDNIGEAMWYINTAILVTSVVQYNIAVRGCSKELTSILENQAVFEKEQEKINQQNQQATSTTYTMS</sequence>
<organism evidence="2">
    <name type="scientific">viral metagenome</name>
    <dbReference type="NCBI Taxonomy" id="1070528"/>
    <lineage>
        <taxon>unclassified sequences</taxon>
        <taxon>metagenomes</taxon>
        <taxon>organismal metagenomes</taxon>
    </lineage>
</organism>
<feature type="transmembrane region" description="Helical" evidence="1">
    <location>
        <begin position="6"/>
        <end position="26"/>
    </location>
</feature>
<reference evidence="2" key="1">
    <citation type="journal article" date="2020" name="Nature">
        <title>Giant virus diversity and host interactions through global metagenomics.</title>
        <authorList>
            <person name="Schulz F."/>
            <person name="Roux S."/>
            <person name="Paez-Espino D."/>
            <person name="Jungbluth S."/>
            <person name="Walsh D.A."/>
            <person name="Denef V.J."/>
            <person name="McMahon K.D."/>
            <person name="Konstantinidis K.T."/>
            <person name="Eloe-Fadrosh E.A."/>
            <person name="Kyrpides N.C."/>
            <person name="Woyke T."/>
        </authorList>
    </citation>
    <scope>NUCLEOTIDE SEQUENCE</scope>
    <source>
        <strain evidence="2">GVMAG-M-3300023174-144</strain>
    </source>
</reference>
<dbReference type="EMBL" id="MN739601">
    <property type="protein sequence ID" value="QHT15120.1"/>
    <property type="molecule type" value="Genomic_DNA"/>
</dbReference>
<name>A0A6C0DFP7_9ZZZZ</name>
<evidence type="ECO:0000313" key="2">
    <source>
        <dbReference type="EMBL" id="QHT15120.1"/>
    </source>
</evidence>
<protein>
    <submittedName>
        <fullName evidence="2">Uncharacterized protein</fullName>
    </submittedName>
</protein>
<proteinExistence type="predicted"/>
<keyword evidence="1" id="KW-0812">Transmembrane</keyword>
<evidence type="ECO:0000256" key="1">
    <source>
        <dbReference type="SAM" id="Phobius"/>
    </source>
</evidence>
<dbReference type="AlphaFoldDB" id="A0A6C0DFP7"/>